<evidence type="ECO:0000313" key="2">
    <source>
        <dbReference type="EMBL" id="KAK3332278.1"/>
    </source>
</evidence>
<feature type="region of interest" description="Disordered" evidence="1">
    <location>
        <begin position="77"/>
        <end position="96"/>
    </location>
</feature>
<organism evidence="2 3">
    <name type="scientific">Cercophora scortea</name>
    <dbReference type="NCBI Taxonomy" id="314031"/>
    <lineage>
        <taxon>Eukaryota</taxon>
        <taxon>Fungi</taxon>
        <taxon>Dikarya</taxon>
        <taxon>Ascomycota</taxon>
        <taxon>Pezizomycotina</taxon>
        <taxon>Sordariomycetes</taxon>
        <taxon>Sordariomycetidae</taxon>
        <taxon>Sordariales</taxon>
        <taxon>Lasiosphaeriaceae</taxon>
        <taxon>Cercophora</taxon>
    </lineage>
</organism>
<dbReference type="EMBL" id="JAUEPO010000002">
    <property type="protein sequence ID" value="KAK3332278.1"/>
    <property type="molecule type" value="Genomic_DNA"/>
</dbReference>
<dbReference type="AlphaFoldDB" id="A0AAE0IW07"/>
<name>A0AAE0IW07_9PEZI</name>
<gene>
    <name evidence="2" type="ORF">B0T19DRAFT_398058</name>
</gene>
<evidence type="ECO:0000313" key="3">
    <source>
        <dbReference type="Proteomes" id="UP001286456"/>
    </source>
</evidence>
<proteinExistence type="predicted"/>
<accession>A0AAE0IW07</accession>
<evidence type="ECO:0000256" key="1">
    <source>
        <dbReference type="SAM" id="MobiDB-lite"/>
    </source>
</evidence>
<reference evidence="2" key="1">
    <citation type="journal article" date="2023" name="Mol. Phylogenet. Evol.">
        <title>Genome-scale phylogeny and comparative genomics of the fungal order Sordariales.</title>
        <authorList>
            <person name="Hensen N."/>
            <person name="Bonometti L."/>
            <person name="Westerberg I."/>
            <person name="Brannstrom I.O."/>
            <person name="Guillou S."/>
            <person name="Cros-Aarteil S."/>
            <person name="Calhoun S."/>
            <person name="Haridas S."/>
            <person name="Kuo A."/>
            <person name="Mondo S."/>
            <person name="Pangilinan J."/>
            <person name="Riley R."/>
            <person name="LaButti K."/>
            <person name="Andreopoulos B."/>
            <person name="Lipzen A."/>
            <person name="Chen C."/>
            <person name="Yan M."/>
            <person name="Daum C."/>
            <person name="Ng V."/>
            <person name="Clum A."/>
            <person name="Steindorff A."/>
            <person name="Ohm R.A."/>
            <person name="Martin F."/>
            <person name="Silar P."/>
            <person name="Natvig D.O."/>
            <person name="Lalanne C."/>
            <person name="Gautier V."/>
            <person name="Ament-Velasquez S.L."/>
            <person name="Kruys A."/>
            <person name="Hutchinson M.I."/>
            <person name="Powell A.J."/>
            <person name="Barry K."/>
            <person name="Miller A.N."/>
            <person name="Grigoriev I.V."/>
            <person name="Debuchy R."/>
            <person name="Gladieux P."/>
            <person name="Hiltunen Thoren M."/>
            <person name="Johannesson H."/>
        </authorList>
    </citation>
    <scope>NUCLEOTIDE SEQUENCE</scope>
    <source>
        <strain evidence="2">SMH4131-1</strain>
    </source>
</reference>
<sequence>MAKLDKLDDMIQAGYLAPEAFKMVFIRISAVKCRVLNPGADDAGSSLAESSGLDCQRGAAVVFTDREKDEPDAIKSFETFSQPPTSAEGPKGYKADAHRKYARSRMRVTPDLWVGTDSPARRVSVPCDAVTNAWYIIRCEQTYRRGESLNHHRFTFHPLQAPTRWAYEHFRKPSPSGCHSAVDIREYTDDELVMKFGYRVCGNKAVGPGWREKSNMRVGAEREMNSTPGPILRLSIWQPNPQAVKHF</sequence>
<comment type="caution">
    <text evidence="2">The sequence shown here is derived from an EMBL/GenBank/DDBJ whole genome shotgun (WGS) entry which is preliminary data.</text>
</comment>
<dbReference type="Proteomes" id="UP001286456">
    <property type="component" value="Unassembled WGS sequence"/>
</dbReference>
<reference evidence="2" key="2">
    <citation type="submission" date="2023-06" db="EMBL/GenBank/DDBJ databases">
        <authorList>
            <consortium name="Lawrence Berkeley National Laboratory"/>
            <person name="Haridas S."/>
            <person name="Hensen N."/>
            <person name="Bonometti L."/>
            <person name="Westerberg I."/>
            <person name="Brannstrom I.O."/>
            <person name="Guillou S."/>
            <person name="Cros-Aarteil S."/>
            <person name="Calhoun S."/>
            <person name="Kuo A."/>
            <person name="Mondo S."/>
            <person name="Pangilinan J."/>
            <person name="Riley R."/>
            <person name="Labutti K."/>
            <person name="Andreopoulos B."/>
            <person name="Lipzen A."/>
            <person name="Chen C."/>
            <person name="Yanf M."/>
            <person name="Daum C."/>
            <person name="Ng V."/>
            <person name="Clum A."/>
            <person name="Steindorff A."/>
            <person name="Ohm R."/>
            <person name="Martin F."/>
            <person name="Silar P."/>
            <person name="Natvig D."/>
            <person name="Lalanne C."/>
            <person name="Gautier V."/>
            <person name="Ament-Velasquez S.L."/>
            <person name="Kruys A."/>
            <person name="Hutchinson M.I."/>
            <person name="Powell A.J."/>
            <person name="Barry K."/>
            <person name="Miller A.N."/>
            <person name="Grigoriev I.V."/>
            <person name="Debuchy R."/>
            <person name="Gladieux P."/>
            <person name="Thoren M.H."/>
            <person name="Johannesson H."/>
        </authorList>
    </citation>
    <scope>NUCLEOTIDE SEQUENCE</scope>
    <source>
        <strain evidence="2">SMH4131-1</strain>
    </source>
</reference>
<keyword evidence="3" id="KW-1185">Reference proteome</keyword>
<protein>
    <submittedName>
        <fullName evidence="2">Uncharacterized protein</fullName>
    </submittedName>
</protein>